<protein>
    <recommendedName>
        <fullName evidence="4">Type II secretion system protein GspG C-terminal domain-containing protein</fullName>
    </recommendedName>
</protein>
<reference evidence="2 3" key="1">
    <citation type="journal article" date="2016" name="Nat. Commun.">
        <title>Thousands of microbial genomes shed light on interconnected biogeochemical processes in an aquifer system.</title>
        <authorList>
            <person name="Anantharaman K."/>
            <person name="Brown C.T."/>
            <person name="Hug L.A."/>
            <person name="Sharon I."/>
            <person name="Castelle C.J."/>
            <person name="Probst A.J."/>
            <person name="Thomas B.C."/>
            <person name="Singh A."/>
            <person name="Wilkins M.J."/>
            <person name="Karaoz U."/>
            <person name="Brodie E.L."/>
            <person name="Williams K.H."/>
            <person name="Hubbard S.S."/>
            <person name="Banfield J.F."/>
        </authorList>
    </citation>
    <scope>NUCLEOTIDE SEQUENCE [LARGE SCALE GENOMIC DNA]</scope>
</reference>
<keyword evidence="1" id="KW-0812">Transmembrane</keyword>
<comment type="caution">
    <text evidence="2">The sequence shown here is derived from an EMBL/GenBank/DDBJ whole genome shotgun (WGS) entry which is preliminary data.</text>
</comment>
<sequence>MLNKVLSWISHHRLLDALLILLLLGLVVLSWWDPSEMRKKGRDATRIADLDRLDRAIKFYLRNNADKPKLCDDCEVGTIFSYKTISSSSTKVIESREVGGRGWIPIDFSLNAGFNKTPILVLSVDPLDTDPYVYTFTSSLGGNYKLTVPLEAKDSQEKMANDGGTNPLLFEVGTDLKLAP</sequence>
<feature type="transmembrane region" description="Helical" evidence="1">
    <location>
        <begin position="12"/>
        <end position="32"/>
    </location>
</feature>
<gene>
    <name evidence="2" type="ORF">A3F35_03235</name>
</gene>
<dbReference type="AlphaFoldDB" id="A0A1G1WR78"/>
<name>A0A1G1WR78_9BACT</name>
<accession>A0A1G1WR78</accession>
<evidence type="ECO:0000256" key="1">
    <source>
        <dbReference type="SAM" id="Phobius"/>
    </source>
</evidence>
<keyword evidence="1" id="KW-0472">Membrane</keyword>
<keyword evidence="1" id="KW-1133">Transmembrane helix</keyword>
<dbReference type="EMBL" id="MHCZ01000011">
    <property type="protein sequence ID" value="OGY30233.1"/>
    <property type="molecule type" value="Genomic_DNA"/>
</dbReference>
<proteinExistence type="predicted"/>
<evidence type="ECO:0008006" key="4">
    <source>
        <dbReference type="Google" id="ProtNLM"/>
    </source>
</evidence>
<dbReference type="STRING" id="1802603.A3F35_03235"/>
<dbReference type="Proteomes" id="UP000178068">
    <property type="component" value="Unassembled WGS sequence"/>
</dbReference>
<organism evidence="2 3">
    <name type="scientific">Candidatus Woykebacteria bacterium RIFCSPHIGHO2_12_FULL_45_10</name>
    <dbReference type="NCBI Taxonomy" id="1802603"/>
    <lineage>
        <taxon>Bacteria</taxon>
        <taxon>Candidatus Woykeibacteriota</taxon>
    </lineage>
</organism>
<evidence type="ECO:0000313" key="3">
    <source>
        <dbReference type="Proteomes" id="UP000178068"/>
    </source>
</evidence>
<evidence type="ECO:0000313" key="2">
    <source>
        <dbReference type="EMBL" id="OGY30233.1"/>
    </source>
</evidence>